<reference evidence="2 3" key="1">
    <citation type="journal article" date="2012" name="J. Bacteriol.">
        <title>Draft Genome Sequence of Salimicrobium sp. Strain MJ3, Isolated from Myulchi-Jeot, Korean Fermented Seafood.</title>
        <authorList>
            <person name="Lee S.H."/>
            <person name="Jung J.Y."/>
            <person name="Jeon C.O."/>
        </authorList>
    </citation>
    <scope>NUCLEOTIDE SEQUENCE [LARGE SCALE GENOMIC DNA]</scope>
    <source>
        <strain evidence="2 3">MJ3</strain>
    </source>
</reference>
<dbReference type="Proteomes" id="UP000011746">
    <property type="component" value="Unassembled WGS sequence"/>
</dbReference>
<evidence type="ECO:0000313" key="2">
    <source>
        <dbReference type="EMBL" id="EKE31120.1"/>
    </source>
</evidence>
<gene>
    <name evidence="2" type="ORF">MJ3_09832</name>
</gene>
<name>K2H5P8_9BACI</name>
<keyword evidence="3" id="KW-1185">Reference proteome</keyword>
<keyword evidence="1" id="KW-0812">Transmembrane</keyword>
<sequence length="101" mass="11889">MKKMTTIMQESFPLHEARLYESKDYAENVTFTADFFPPKAGKAGFRYLRIVLCFLKGRKNRNAYSLPYKKQKTEPLIKGFGFLCCFILPYFIWNEKNVTAK</sequence>
<keyword evidence="1" id="KW-1133">Transmembrane helix</keyword>
<accession>K2H5P8</accession>
<dbReference type="EMBL" id="AMPQ01000014">
    <property type="protein sequence ID" value="EKE31120.1"/>
    <property type="molecule type" value="Genomic_DNA"/>
</dbReference>
<keyword evidence="1" id="KW-0472">Membrane</keyword>
<proteinExistence type="predicted"/>
<organism evidence="2 3">
    <name type="scientific">Salimicrobium jeotgali</name>
    <dbReference type="NCBI Taxonomy" id="1230341"/>
    <lineage>
        <taxon>Bacteria</taxon>
        <taxon>Bacillati</taxon>
        <taxon>Bacillota</taxon>
        <taxon>Bacilli</taxon>
        <taxon>Bacillales</taxon>
        <taxon>Bacillaceae</taxon>
        <taxon>Salimicrobium</taxon>
    </lineage>
</organism>
<evidence type="ECO:0000313" key="3">
    <source>
        <dbReference type="Proteomes" id="UP000011746"/>
    </source>
</evidence>
<protein>
    <submittedName>
        <fullName evidence="2">Uncharacterized protein</fullName>
    </submittedName>
</protein>
<evidence type="ECO:0000256" key="1">
    <source>
        <dbReference type="SAM" id="Phobius"/>
    </source>
</evidence>
<feature type="transmembrane region" description="Helical" evidence="1">
    <location>
        <begin position="76"/>
        <end position="93"/>
    </location>
</feature>
<comment type="caution">
    <text evidence="2">The sequence shown here is derived from an EMBL/GenBank/DDBJ whole genome shotgun (WGS) entry which is preliminary data.</text>
</comment>
<dbReference type="AlphaFoldDB" id="K2H5P8"/>